<dbReference type="KEGG" id="snw:BBN63_04235"/>
<evidence type="ECO:0000256" key="3">
    <source>
        <dbReference type="SAM" id="SignalP"/>
    </source>
</evidence>
<feature type="compositionally biased region" description="Low complexity" evidence="1">
    <location>
        <begin position="371"/>
        <end position="384"/>
    </location>
</feature>
<keyword evidence="5" id="KW-1185">Reference proteome</keyword>
<dbReference type="RefSeq" id="WP_078074091.1">
    <property type="nucleotide sequence ID" value="NZ_CP018047.1"/>
</dbReference>
<keyword evidence="2" id="KW-0812">Transmembrane</keyword>
<dbReference type="NCBIfam" id="TIGR01167">
    <property type="entry name" value="LPXTG_anchor"/>
    <property type="match status" value="1"/>
</dbReference>
<feature type="compositionally biased region" description="Gly residues" evidence="1">
    <location>
        <begin position="327"/>
        <end position="370"/>
    </location>
</feature>
<reference evidence="4 5" key="1">
    <citation type="submission" date="2016-11" db="EMBL/GenBank/DDBJ databases">
        <title>Complete genome sequence of Streptomyces niveus SCSIO 3406.</title>
        <authorList>
            <person name="Zhu Q."/>
            <person name="Cheng W."/>
            <person name="Song Y."/>
            <person name="Li Q."/>
            <person name="Ju J."/>
        </authorList>
    </citation>
    <scope>NUCLEOTIDE SEQUENCE [LARGE SCALE GENOMIC DNA]</scope>
    <source>
        <strain evidence="4 5">SCSIO 3406</strain>
    </source>
</reference>
<evidence type="ECO:0000256" key="2">
    <source>
        <dbReference type="SAM" id="Phobius"/>
    </source>
</evidence>
<keyword evidence="3" id="KW-0732">Signal</keyword>
<name>A0A1U9QPH8_STRNV</name>
<gene>
    <name evidence="4" type="ORF">BBN63_04235</name>
</gene>
<evidence type="ECO:0000256" key="1">
    <source>
        <dbReference type="SAM" id="MobiDB-lite"/>
    </source>
</evidence>
<evidence type="ECO:0000313" key="4">
    <source>
        <dbReference type="EMBL" id="AQU65565.1"/>
    </source>
</evidence>
<feature type="transmembrane region" description="Helical" evidence="2">
    <location>
        <begin position="395"/>
        <end position="415"/>
    </location>
</feature>
<dbReference type="EMBL" id="CP018047">
    <property type="protein sequence ID" value="AQU65565.1"/>
    <property type="molecule type" value="Genomic_DNA"/>
</dbReference>
<sequence>MPTPPRTSRTSRNTRAAVTAVAALSGAGLIALGTVPAAFADETEPALVIGDIAPVDGVKPGSSFDQPVTVANKGTKAADKVWVYYSVTRGLGYGAIPSNCQAHQVPSYDEMTEKSNVVCEFDQKVEPGVVYAPEKALAIKALDRALHDDLRVSVGGTDPELDENATPPVAGTAPAVKLVERQDGDEGTESAVDVTVTSVNTADYRVTGDELAGRVGETVTLKVKFTNAGPGWVLTKEGDPLVGVLITPPAGTSVVKPHGFCEPKGKAYDCGTSQRWVNEGGGETYTFKLRIDKQVAGAKGSVVLSDEPRPFDPDKANDKATITLDVTGGGTSGSGGSTGGGSTSGSGGSTGGSGDSGGSDGGSSSTGGSGSSSAGGNESSTAGGDLASTGSSSTLPIAGAAAAAVVAGTGIIFVVRRRREQNPG</sequence>
<feature type="signal peptide" evidence="3">
    <location>
        <begin position="1"/>
        <end position="40"/>
    </location>
</feature>
<protein>
    <recommendedName>
        <fullName evidence="6">Gram-positive cocci surface proteins LPxTG domain-containing protein</fullName>
    </recommendedName>
</protein>
<keyword evidence="2" id="KW-1133">Transmembrane helix</keyword>
<dbReference type="Proteomes" id="UP000189677">
    <property type="component" value="Chromosome"/>
</dbReference>
<keyword evidence="2" id="KW-0472">Membrane</keyword>
<accession>A0A1U9QPH8</accession>
<dbReference type="NCBIfam" id="NF041528">
    <property type="entry name" value="strep_LAETG"/>
    <property type="match status" value="1"/>
</dbReference>
<feature type="region of interest" description="Disordered" evidence="1">
    <location>
        <begin position="301"/>
        <end position="391"/>
    </location>
</feature>
<feature type="chain" id="PRO_5012956701" description="Gram-positive cocci surface proteins LPxTG domain-containing protein" evidence="3">
    <location>
        <begin position="41"/>
        <end position="424"/>
    </location>
</feature>
<organism evidence="4 5">
    <name type="scientific">Streptomyces niveus</name>
    <name type="common">Streptomyces spheroides</name>
    <dbReference type="NCBI Taxonomy" id="193462"/>
    <lineage>
        <taxon>Bacteria</taxon>
        <taxon>Bacillati</taxon>
        <taxon>Actinomycetota</taxon>
        <taxon>Actinomycetes</taxon>
        <taxon>Kitasatosporales</taxon>
        <taxon>Streptomycetaceae</taxon>
        <taxon>Streptomyces</taxon>
    </lineage>
</organism>
<proteinExistence type="predicted"/>
<dbReference type="AlphaFoldDB" id="A0A1U9QPH8"/>
<evidence type="ECO:0008006" key="6">
    <source>
        <dbReference type="Google" id="ProtNLM"/>
    </source>
</evidence>
<feature type="compositionally biased region" description="Basic and acidic residues" evidence="1">
    <location>
        <begin position="306"/>
        <end position="318"/>
    </location>
</feature>
<evidence type="ECO:0000313" key="5">
    <source>
        <dbReference type="Proteomes" id="UP000189677"/>
    </source>
</evidence>